<reference evidence="2" key="1">
    <citation type="submission" date="2014-11" db="EMBL/GenBank/DDBJ databases">
        <authorList>
            <person name="Amaro Gonzalez C."/>
        </authorList>
    </citation>
    <scope>NUCLEOTIDE SEQUENCE</scope>
</reference>
<proteinExistence type="predicted"/>
<sequence length="61" mass="7118">MDQKRHRKSDTKGQPESTGIRNAPENHHAHKYILKKVTIYVQFVKSLLYVTKILNTLDILT</sequence>
<reference evidence="2" key="2">
    <citation type="journal article" date="2015" name="Fish Shellfish Immunol.">
        <title>Early steps in the European eel (Anguilla anguilla)-Vibrio vulnificus interaction in the gills: Role of the RtxA13 toxin.</title>
        <authorList>
            <person name="Callol A."/>
            <person name="Pajuelo D."/>
            <person name="Ebbesson L."/>
            <person name="Teles M."/>
            <person name="MacKenzie S."/>
            <person name="Amaro C."/>
        </authorList>
    </citation>
    <scope>NUCLEOTIDE SEQUENCE</scope>
</reference>
<feature type="region of interest" description="Disordered" evidence="1">
    <location>
        <begin position="1"/>
        <end position="25"/>
    </location>
</feature>
<protein>
    <submittedName>
        <fullName evidence="2">Uncharacterized protein</fullName>
    </submittedName>
</protein>
<dbReference type="AlphaFoldDB" id="A0A0E9XB89"/>
<evidence type="ECO:0000256" key="1">
    <source>
        <dbReference type="SAM" id="MobiDB-lite"/>
    </source>
</evidence>
<dbReference type="EMBL" id="GBXM01008861">
    <property type="protein sequence ID" value="JAH99716.1"/>
    <property type="molecule type" value="Transcribed_RNA"/>
</dbReference>
<name>A0A0E9XB89_ANGAN</name>
<accession>A0A0E9XB89</accession>
<organism evidence="2">
    <name type="scientific">Anguilla anguilla</name>
    <name type="common">European freshwater eel</name>
    <name type="synonym">Muraena anguilla</name>
    <dbReference type="NCBI Taxonomy" id="7936"/>
    <lineage>
        <taxon>Eukaryota</taxon>
        <taxon>Metazoa</taxon>
        <taxon>Chordata</taxon>
        <taxon>Craniata</taxon>
        <taxon>Vertebrata</taxon>
        <taxon>Euteleostomi</taxon>
        <taxon>Actinopterygii</taxon>
        <taxon>Neopterygii</taxon>
        <taxon>Teleostei</taxon>
        <taxon>Anguilliformes</taxon>
        <taxon>Anguillidae</taxon>
        <taxon>Anguilla</taxon>
    </lineage>
</organism>
<evidence type="ECO:0000313" key="2">
    <source>
        <dbReference type="EMBL" id="JAH99716.1"/>
    </source>
</evidence>